<evidence type="ECO:0000256" key="5">
    <source>
        <dbReference type="ARBA" id="ARBA00022475"/>
    </source>
</evidence>
<evidence type="ECO:0000256" key="3">
    <source>
        <dbReference type="ARBA" id="ARBA00022106"/>
    </source>
</evidence>
<evidence type="ECO:0000256" key="4">
    <source>
        <dbReference type="ARBA" id="ARBA00022448"/>
    </source>
</evidence>
<feature type="transmembrane region" description="Helical" evidence="10">
    <location>
        <begin position="384"/>
        <end position="409"/>
    </location>
</feature>
<dbReference type="InterPro" id="IPR002528">
    <property type="entry name" value="MATE_fam"/>
</dbReference>
<dbReference type="GO" id="GO:0042910">
    <property type="term" value="F:xenobiotic transmembrane transporter activity"/>
    <property type="evidence" value="ECO:0007669"/>
    <property type="project" value="InterPro"/>
</dbReference>
<feature type="transmembrane region" description="Helical" evidence="10">
    <location>
        <begin position="163"/>
        <end position="182"/>
    </location>
</feature>
<dbReference type="RefSeq" id="WP_052268326.1">
    <property type="nucleotide sequence ID" value="NZ_AYSO01000020.1"/>
</dbReference>
<keyword evidence="8 10" id="KW-0472">Membrane</keyword>
<dbReference type="OrthoDB" id="305360at2"/>
<evidence type="ECO:0000256" key="1">
    <source>
        <dbReference type="ARBA" id="ARBA00004651"/>
    </source>
</evidence>
<evidence type="ECO:0000256" key="7">
    <source>
        <dbReference type="ARBA" id="ARBA00022989"/>
    </source>
</evidence>
<keyword evidence="5" id="KW-1003">Cell membrane</keyword>
<comment type="subcellular location">
    <subcellularLocation>
        <location evidence="1">Cell membrane</location>
        <topology evidence="1">Multi-pass membrane protein</topology>
    </subcellularLocation>
</comment>
<dbReference type="GO" id="GO:0046677">
    <property type="term" value="P:response to antibiotic"/>
    <property type="evidence" value="ECO:0007669"/>
    <property type="project" value="UniProtKB-KW"/>
</dbReference>
<dbReference type="Pfam" id="PF01554">
    <property type="entry name" value="MatE"/>
    <property type="match status" value="2"/>
</dbReference>
<dbReference type="InterPro" id="IPR048279">
    <property type="entry name" value="MdtK-like"/>
</dbReference>
<proteinExistence type="inferred from homology"/>
<gene>
    <name evidence="11" type="ORF">U732_982</name>
</gene>
<accession>A0A0C1R383</accession>
<feature type="transmembrane region" description="Helical" evidence="10">
    <location>
        <begin position="316"/>
        <end position="339"/>
    </location>
</feature>
<evidence type="ECO:0000256" key="8">
    <source>
        <dbReference type="ARBA" id="ARBA00023136"/>
    </source>
</evidence>
<feature type="transmembrane region" description="Helical" evidence="10">
    <location>
        <begin position="188"/>
        <end position="212"/>
    </location>
</feature>
<dbReference type="GO" id="GO:0005886">
    <property type="term" value="C:plasma membrane"/>
    <property type="evidence" value="ECO:0007669"/>
    <property type="project" value="UniProtKB-SubCell"/>
</dbReference>
<evidence type="ECO:0000313" key="11">
    <source>
        <dbReference type="EMBL" id="KIE44921.1"/>
    </source>
</evidence>
<feature type="transmembrane region" description="Helical" evidence="10">
    <location>
        <begin position="12"/>
        <end position="33"/>
    </location>
</feature>
<sequence>MENSLSTKSIGSLFLKFVIPAIIGVLVNSVYIIVDGIFIGRGVGETGLAAINILWPVMCGNMAIGMLLGVGGSALIAIKLGQNEKDEAKQILGTSVFCMILIGLIITIVGLLFLEPIMIFLGAEGEVLKLSKEYSVIIISATIMHILSTGLNPIARAEGNPKLSMNILIISAMLNAFLDWLFVMKLGYGMAGAAAATIVGMTLSGLYFLYYFFSRKSKLHIRLKHLRIKFNILKEICISGFVSFGMQMSLGILTFIQNNLILHYGTTTDLAMFAIVGYVATIFLEILLGIAQGTQPIIGYNYGAEKYDRVKKALRIALIVDIVYGCIALILLFIFATSIVNIFNDNLEFVNSTAARLKMYLGSLPFLGIVITYGSYYQSIQKDLYANIISMGRSFIFLVPVSFILPKFLGVEGVFLSPLVSDTLALATTIFIGILNKRKEEVTIAT</sequence>
<keyword evidence="7 10" id="KW-1133">Transmembrane helix</keyword>
<dbReference type="InterPro" id="IPR045070">
    <property type="entry name" value="MATE_MepA-like"/>
</dbReference>
<comment type="caution">
    <text evidence="11">The sequence shown here is derived from an EMBL/GenBank/DDBJ whole genome shotgun (WGS) entry which is preliminary data.</text>
</comment>
<dbReference type="Proteomes" id="UP000031366">
    <property type="component" value="Unassembled WGS sequence"/>
</dbReference>
<feature type="transmembrane region" description="Helical" evidence="10">
    <location>
        <begin position="90"/>
        <end position="114"/>
    </location>
</feature>
<evidence type="ECO:0000313" key="12">
    <source>
        <dbReference type="Proteomes" id="UP000031366"/>
    </source>
</evidence>
<dbReference type="EMBL" id="AYSO01000020">
    <property type="protein sequence ID" value="KIE44921.1"/>
    <property type="molecule type" value="Genomic_DNA"/>
</dbReference>
<dbReference type="PANTHER" id="PTHR43823:SF3">
    <property type="entry name" value="MULTIDRUG EXPORT PROTEIN MEPA"/>
    <property type="match status" value="1"/>
</dbReference>
<dbReference type="PANTHER" id="PTHR43823">
    <property type="entry name" value="SPORULATION PROTEIN YKVU"/>
    <property type="match status" value="1"/>
</dbReference>
<feature type="transmembrane region" description="Helical" evidence="10">
    <location>
        <begin position="270"/>
        <end position="291"/>
    </location>
</feature>
<feature type="transmembrane region" description="Helical" evidence="10">
    <location>
        <begin position="53"/>
        <end position="78"/>
    </location>
</feature>
<evidence type="ECO:0000256" key="9">
    <source>
        <dbReference type="ARBA" id="ARBA00023251"/>
    </source>
</evidence>
<keyword evidence="12" id="KW-1185">Reference proteome</keyword>
<dbReference type="InterPro" id="IPR051327">
    <property type="entry name" value="MATE_MepA_subfamily"/>
</dbReference>
<keyword evidence="6 10" id="KW-0812">Transmembrane</keyword>
<comment type="similarity">
    <text evidence="2">Belongs to the multi antimicrobial extrusion (MATE) (TC 2.A.66.1) family. MepA subfamily.</text>
</comment>
<evidence type="ECO:0000256" key="10">
    <source>
        <dbReference type="SAM" id="Phobius"/>
    </source>
</evidence>
<protein>
    <recommendedName>
        <fullName evidence="3">Multidrug export protein MepA</fullName>
    </recommendedName>
</protein>
<reference evidence="11 12" key="1">
    <citation type="journal article" date="2015" name="Infect. Genet. Evol.">
        <title>Genomic sequences of six botulinum neurotoxin-producing strains representing three clostridial species illustrate the mobility and diversity of botulinum neurotoxin genes.</title>
        <authorList>
            <person name="Smith T.J."/>
            <person name="Hill K.K."/>
            <person name="Xie G."/>
            <person name="Foley B.T."/>
            <person name="Williamson C.H."/>
            <person name="Foster J.T."/>
            <person name="Johnson S.L."/>
            <person name="Chertkov O."/>
            <person name="Teshima H."/>
            <person name="Gibbons H.S."/>
            <person name="Johnsky L.A."/>
            <person name="Karavis M.A."/>
            <person name="Smith L.A."/>
        </authorList>
    </citation>
    <scope>NUCLEOTIDE SEQUENCE [LARGE SCALE GENOMIC DNA]</scope>
    <source>
        <strain evidence="11 12">CDC 2741</strain>
    </source>
</reference>
<keyword evidence="9" id="KW-0046">Antibiotic resistance</keyword>
<evidence type="ECO:0000256" key="2">
    <source>
        <dbReference type="ARBA" id="ARBA00008417"/>
    </source>
</evidence>
<dbReference type="PIRSF" id="PIRSF006603">
    <property type="entry name" value="DinF"/>
    <property type="match status" value="1"/>
</dbReference>
<dbReference type="GO" id="GO:0015297">
    <property type="term" value="F:antiporter activity"/>
    <property type="evidence" value="ECO:0007669"/>
    <property type="project" value="InterPro"/>
</dbReference>
<feature type="transmembrane region" description="Helical" evidence="10">
    <location>
        <begin position="415"/>
        <end position="435"/>
    </location>
</feature>
<feature type="transmembrane region" description="Helical" evidence="10">
    <location>
        <begin position="359"/>
        <end position="377"/>
    </location>
</feature>
<dbReference type="AlphaFoldDB" id="A0A0C1R383"/>
<name>A0A0C1R383_9CLOT</name>
<organism evidence="11 12">
    <name type="scientific">Clostridium argentinense CDC 2741</name>
    <dbReference type="NCBI Taxonomy" id="1418104"/>
    <lineage>
        <taxon>Bacteria</taxon>
        <taxon>Bacillati</taxon>
        <taxon>Bacillota</taxon>
        <taxon>Clostridia</taxon>
        <taxon>Eubacteriales</taxon>
        <taxon>Clostridiaceae</taxon>
        <taxon>Clostridium</taxon>
    </lineage>
</organism>
<dbReference type="CDD" id="cd13143">
    <property type="entry name" value="MATE_MepA_like"/>
    <property type="match status" value="1"/>
</dbReference>
<keyword evidence="4" id="KW-0813">Transport</keyword>
<feature type="transmembrane region" description="Helical" evidence="10">
    <location>
        <begin position="134"/>
        <end position="151"/>
    </location>
</feature>
<dbReference type="STRING" id="29341.RSJ17_07685"/>
<dbReference type="NCBIfam" id="TIGR00797">
    <property type="entry name" value="matE"/>
    <property type="match status" value="1"/>
</dbReference>
<feature type="transmembrane region" description="Helical" evidence="10">
    <location>
        <begin position="232"/>
        <end position="258"/>
    </location>
</feature>
<evidence type="ECO:0000256" key="6">
    <source>
        <dbReference type="ARBA" id="ARBA00022692"/>
    </source>
</evidence>